<evidence type="ECO:0000313" key="2">
    <source>
        <dbReference type="Proteomes" id="UP001630127"/>
    </source>
</evidence>
<evidence type="ECO:0000313" key="1">
    <source>
        <dbReference type="EMBL" id="KAL3524355.1"/>
    </source>
</evidence>
<dbReference type="Proteomes" id="UP001630127">
    <property type="component" value="Unassembled WGS sequence"/>
</dbReference>
<name>A0ABD3A1E6_9GENT</name>
<gene>
    <name evidence="1" type="ORF">ACH5RR_017189</name>
</gene>
<sequence length="135" mass="15088">MKSSDMKPDYYTFLCALKACSASNDLRFGPQIHTQVPKMALDANLYVGNGLIAMYRKCEMRESMTLDPIAFVPILSASSHAGLVDEGLVGRVCEAYDFIKQMPIEPNETVWGSFLSACRFHNDMDIALEAEDHLF</sequence>
<organism evidence="1 2">
    <name type="scientific">Cinchona calisaya</name>
    <dbReference type="NCBI Taxonomy" id="153742"/>
    <lineage>
        <taxon>Eukaryota</taxon>
        <taxon>Viridiplantae</taxon>
        <taxon>Streptophyta</taxon>
        <taxon>Embryophyta</taxon>
        <taxon>Tracheophyta</taxon>
        <taxon>Spermatophyta</taxon>
        <taxon>Magnoliopsida</taxon>
        <taxon>eudicotyledons</taxon>
        <taxon>Gunneridae</taxon>
        <taxon>Pentapetalae</taxon>
        <taxon>asterids</taxon>
        <taxon>lamiids</taxon>
        <taxon>Gentianales</taxon>
        <taxon>Rubiaceae</taxon>
        <taxon>Cinchonoideae</taxon>
        <taxon>Cinchoneae</taxon>
        <taxon>Cinchona</taxon>
    </lineage>
</organism>
<dbReference type="EMBL" id="JBJUIK010000007">
    <property type="protein sequence ID" value="KAL3524355.1"/>
    <property type="molecule type" value="Genomic_DNA"/>
</dbReference>
<protein>
    <recommendedName>
        <fullName evidence="3">Pentatricopeptide repeat-containing protein</fullName>
    </recommendedName>
</protein>
<keyword evidence="2" id="KW-1185">Reference proteome</keyword>
<accession>A0ABD3A1E6</accession>
<reference evidence="1 2" key="1">
    <citation type="submission" date="2024-11" db="EMBL/GenBank/DDBJ databases">
        <title>A near-complete genome assembly of Cinchona calisaya.</title>
        <authorList>
            <person name="Lian D.C."/>
            <person name="Zhao X.W."/>
            <person name="Wei L."/>
        </authorList>
    </citation>
    <scope>NUCLEOTIDE SEQUENCE [LARGE SCALE GENOMIC DNA]</scope>
    <source>
        <tissue evidence="1">Nenye</tissue>
    </source>
</reference>
<comment type="caution">
    <text evidence="1">The sequence shown here is derived from an EMBL/GenBank/DDBJ whole genome shotgun (WGS) entry which is preliminary data.</text>
</comment>
<dbReference type="InterPro" id="IPR046960">
    <property type="entry name" value="PPR_At4g14850-like_plant"/>
</dbReference>
<dbReference type="InterPro" id="IPR011990">
    <property type="entry name" value="TPR-like_helical_dom_sf"/>
</dbReference>
<dbReference type="AlphaFoldDB" id="A0ABD3A1E6"/>
<dbReference type="PANTHER" id="PTHR47926">
    <property type="entry name" value="PENTATRICOPEPTIDE REPEAT-CONTAINING PROTEIN"/>
    <property type="match status" value="1"/>
</dbReference>
<evidence type="ECO:0008006" key="3">
    <source>
        <dbReference type="Google" id="ProtNLM"/>
    </source>
</evidence>
<dbReference type="Gene3D" id="1.25.40.10">
    <property type="entry name" value="Tetratricopeptide repeat domain"/>
    <property type="match status" value="1"/>
</dbReference>
<proteinExistence type="predicted"/>